<dbReference type="InterPro" id="IPR029048">
    <property type="entry name" value="HSP70_C_sf"/>
</dbReference>
<name>A0A084QAA2_STAC4</name>
<dbReference type="GO" id="GO:0140662">
    <property type="term" value="F:ATP-dependent protein folding chaperone"/>
    <property type="evidence" value="ECO:0007669"/>
    <property type="project" value="InterPro"/>
</dbReference>
<dbReference type="Gene3D" id="1.20.1270.10">
    <property type="match status" value="1"/>
</dbReference>
<feature type="chain" id="PRO_5001779095" evidence="5">
    <location>
        <begin position="26"/>
        <end position="1009"/>
    </location>
</feature>
<dbReference type="SUPFAM" id="SSF100934">
    <property type="entry name" value="Heat shock protein 70kD (HSP70), C-terminal subdomain"/>
    <property type="match status" value="1"/>
</dbReference>
<organism evidence="6 7">
    <name type="scientific">Stachybotrys chlorohalonatus (strain IBT 40285)</name>
    <dbReference type="NCBI Taxonomy" id="1283841"/>
    <lineage>
        <taxon>Eukaryota</taxon>
        <taxon>Fungi</taxon>
        <taxon>Dikarya</taxon>
        <taxon>Ascomycota</taxon>
        <taxon>Pezizomycotina</taxon>
        <taxon>Sordariomycetes</taxon>
        <taxon>Hypocreomycetidae</taxon>
        <taxon>Hypocreales</taxon>
        <taxon>Stachybotryaceae</taxon>
        <taxon>Stachybotrys</taxon>
    </lineage>
</organism>
<dbReference type="InterPro" id="IPR013126">
    <property type="entry name" value="Hsp_70_fam"/>
</dbReference>
<protein>
    <submittedName>
        <fullName evidence="6">Uncharacterized protein</fullName>
    </submittedName>
</protein>
<evidence type="ECO:0000256" key="1">
    <source>
        <dbReference type="ARBA" id="ARBA00022741"/>
    </source>
</evidence>
<feature type="compositionally biased region" description="Low complexity" evidence="4">
    <location>
        <begin position="622"/>
        <end position="645"/>
    </location>
</feature>
<feature type="compositionally biased region" description="Basic and acidic residues" evidence="4">
    <location>
        <begin position="850"/>
        <end position="865"/>
    </location>
</feature>
<feature type="compositionally biased region" description="Acidic residues" evidence="4">
    <location>
        <begin position="605"/>
        <end position="621"/>
    </location>
</feature>
<dbReference type="InterPro" id="IPR043129">
    <property type="entry name" value="ATPase_NBD"/>
</dbReference>
<dbReference type="OMA" id="SRTPMIQ"/>
<feature type="region of interest" description="Disordered" evidence="4">
    <location>
        <begin position="931"/>
        <end position="967"/>
    </location>
</feature>
<keyword evidence="1" id="KW-0547">Nucleotide-binding</keyword>
<dbReference type="FunCoup" id="A0A084QAA2">
    <property type="interactions" value="185"/>
</dbReference>
<dbReference type="PANTHER" id="PTHR45639:SF3">
    <property type="entry name" value="HYPOXIA UP-REGULATED PROTEIN 1"/>
    <property type="match status" value="1"/>
</dbReference>
<reference evidence="6 7" key="1">
    <citation type="journal article" date="2014" name="BMC Genomics">
        <title>Comparative genome sequencing reveals chemotype-specific gene clusters in the toxigenic black mold Stachybotrys.</title>
        <authorList>
            <person name="Semeiks J."/>
            <person name="Borek D."/>
            <person name="Otwinowski Z."/>
            <person name="Grishin N.V."/>
        </authorList>
    </citation>
    <scope>NUCLEOTIDE SEQUENCE [LARGE SCALE GENOMIC DNA]</scope>
    <source>
        <strain evidence="6 7">IBT 40285</strain>
    </source>
</reference>
<feature type="signal peptide" evidence="5">
    <location>
        <begin position="1"/>
        <end position="25"/>
    </location>
</feature>
<evidence type="ECO:0000256" key="4">
    <source>
        <dbReference type="SAM" id="MobiDB-lite"/>
    </source>
</evidence>
<evidence type="ECO:0000256" key="5">
    <source>
        <dbReference type="SAM" id="SignalP"/>
    </source>
</evidence>
<dbReference type="CDD" id="cd10230">
    <property type="entry name" value="ASKHA_NBD_HSP70_HYOU1"/>
    <property type="match status" value="1"/>
</dbReference>
<dbReference type="Gene3D" id="3.90.640.10">
    <property type="entry name" value="Actin, Chain A, domain 4"/>
    <property type="match status" value="1"/>
</dbReference>
<sequence>MASPRASPLMVLLGAIFLLATNVFAASAVLGVDLGTEYIKAALVKPGKPLDIVLTKDSRRKETSAVALKPAKGGPKKGEYPERAYGADAMAISSRFPGEVYPNLKTLLGLPVEDPIIHEYAASHPALQLQSHPSRGTAAFKSNAVSPEEDAWLVEELLAMQLQSLQKNAEVAAGDGSSVRSIVLTVPPFYSTEEKRAVQLAAELAGLKVLSLISDGLAVGLNYATTRQFPNIKDGEKPEHHLVFDMGAGSTKATVMKFQSRTVKDVGKFNKTIQEVQVLGTGWDRTLGGDALNLLIVDDMVAKFVESKAAQKLSVTSEQIKSHGRAMAKLLKDAERARHVLSANQNTGSTFEGLYEDIDFKYKISRAEFETMAETHINRVGVVLKDALQLSGLDIADITSVILFGGASRTPFVQKALEDIVGSAEKIRSNVNSDEAAVFGAGFRAADLSPSFRVKEIKIIEGAGYPAGIKWTNANGKIQRQRLWLAQSPLGAVPKEVTFTQLDDFSASFYQQVGSVNRDVTSLTTKNLTATVAALKESYPSCTDSSIQFKLGVKLTSNNGEVVVTKAAIECEAEVVQKEGFVDGVKNILGFGKKDQQPLKKDGADEATEGSEEELKEDAESETASSSSTSSSSSSTTSGSAATSSEDAKTETKKKELVSIPIEVVLEKTGMPSLSKEELAKSKDRLKAFANSDKARIQREEALNQLEGYTYKVRDLIDREAFVAKSTEDERASIAQKASAASEWIYDDGVKAAKDEFKAKLKEIQDLVNPIQKRVDEAAERPGLLTELKSSLTQTSAYIERMRQQIDEYDEWHASRSASSTESAEPSTTTEVASETPSGDFEGLEDDEGSETKEKTMDDVIEERGPVPPLNTREDIDALEEVYKEVLEWITDIEPRQEALGETADPVMLVKDLKAFTDKLGKAGVDLAMKGTKNFKKDNKKSGKKPTKKSSGDGDDADSKFKFDYKAGDKPFSQEDIEDLLKKIKENDPDAFEEIKEEIKSKEPRHDEL</sequence>
<evidence type="ECO:0000256" key="3">
    <source>
        <dbReference type="ARBA" id="ARBA00023186"/>
    </source>
</evidence>
<dbReference type="Gene3D" id="3.30.30.30">
    <property type="match status" value="1"/>
</dbReference>
<dbReference type="PANTHER" id="PTHR45639">
    <property type="entry name" value="HSC70CB, ISOFORM G-RELATED"/>
    <property type="match status" value="1"/>
</dbReference>
<keyword evidence="2" id="KW-0067">ATP-binding</keyword>
<feature type="region of interest" description="Disordered" evidence="4">
    <location>
        <begin position="595"/>
        <end position="653"/>
    </location>
</feature>
<feature type="region of interest" description="Disordered" evidence="4">
    <location>
        <begin position="810"/>
        <end position="875"/>
    </location>
</feature>
<dbReference type="EMBL" id="KL660883">
    <property type="protein sequence ID" value="KFA60887.1"/>
    <property type="molecule type" value="Genomic_DNA"/>
</dbReference>
<accession>A0A084QAA2</accession>
<dbReference type="GO" id="GO:0034663">
    <property type="term" value="C:endoplasmic reticulum chaperone complex"/>
    <property type="evidence" value="ECO:0007669"/>
    <property type="project" value="TreeGrafter"/>
</dbReference>
<feature type="compositionally biased region" description="Low complexity" evidence="4">
    <location>
        <begin position="815"/>
        <end position="838"/>
    </location>
</feature>
<dbReference type="FunFam" id="3.30.420.40:FF:000084">
    <property type="entry name" value="Heat shock protein 17"/>
    <property type="match status" value="1"/>
</dbReference>
<dbReference type="Gene3D" id="3.30.420.40">
    <property type="match status" value="2"/>
</dbReference>
<evidence type="ECO:0000256" key="2">
    <source>
        <dbReference type="ARBA" id="ARBA00022840"/>
    </source>
</evidence>
<feature type="compositionally biased region" description="Basic and acidic residues" evidence="4">
    <location>
        <begin position="957"/>
        <end position="967"/>
    </location>
</feature>
<keyword evidence="5" id="KW-0732">Signal</keyword>
<proteinExistence type="predicted"/>
<dbReference type="Proteomes" id="UP000028524">
    <property type="component" value="Unassembled WGS sequence"/>
</dbReference>
<dbReference type="Pfam" id="PF00012">
    <property type="entry name" value="HSP70"/>
    <property type="match status" value="1"/>
</dbReference>
<dbReference type="OrthoDB" id="10262720at2759"/>
<dbReference type="STRING" id="1283841.A0A084QAA2"/>
<keyword evidence="7" id="KW-1185">Reference proteome</keyword>
<dbReference type="HOGENOM" id="CLU_005965_5_0_1"/>
<dbReference type="GO" id="GO:0005524">
    <property type="term" value="F:ATP binding"/>
    <property type="evidence" value="ECO:0007669"/>
    <property type="project" value="UniProtKB-KW"/>
</dbReference>
<gene>
    <name evidence="6" type="ORF">S40285_04851</name>
</gene>
<dbReference type="InParanoid" id="A0A084QAA2"/>
<keyword evidence="3" id="KW-0143">Chaperone</keyword>
<dbReference type="PRINTS" id="PR00301">
    <property type="entry name" value="HEATSHOCK70"/>
</dbReference>
<dbReference type="FunFam" id="1.20.1270.10:FF:000002">
    <property type="entry name" value="Heat shock 70 kDa protein 4"/>
    <property type="match status" value="1"/>
</dbReference>
<dbReference type="SUPFAM" id="SSF53067">
    <property type="entry name" value="Actin-like ATPase domain"/>
    <property type="match status" value="2"/>
</dbReference>
<evidence type="ECO:0000313" key="6">
    <source>
        <dbReference type="EMBL" id="KFA60887.1"/>
    </source>
</evidence>
<dbReference type="FunFam" id="3.90.640.10:FF:000039">
    <property type="entry name" value="Hsp70 family chaperone Lhs1/Orp150"/>
    <property type="match status" value="1"/>
</dbReference>
<evidence type="ECO:0000313" key="7">
    <source>
        <dbReference type="Proteomes" id="UP000028524"/>
    </source>
</evidence>
<feature type="compositionally biased region" description="Basic and acidic residues" evidence="4">
    <location>
        <begin position="595"/>
        <end position="604"/>
    </location>
</feature>
<dbReference type="AlphaFoldDB" id="A0A084QAA2"/>
<dbReference type="GO" id="GO:0030968">
    <property type="term" value="P:endoplasmic reticulum unfolded protein response"/>
    <property type="evidence" value="ECO:0007669"/>
    <property type="project" value="TreeGrafter"/>
</dbReference>